<feature type="signal peptide" evidence="2">
    <location>
        <begin position="1"/>
        <end position="19"/>
    </location>
</feature>
<dbReference type="InterPro" id="IPR058626">
    <property type="entry name" value="MdtA-like_b-barrel"/>
</dbReference>
<gene>
    <name evidence="6" type="ORF">SAMN04515674_105105</name>
</gene>
<feature type="domain" description="Multidrug resistance protein MdtA-like alpha-helical hairpin" evidence="3">
    <location>
        <begin position="110"/>
        <end position="174"/>
    </location>
</feature>
<feature type="domain" description="Multidrug resistance protein MdtA-like barrel-sandwich hybrid" evidence="4">
    <location>
        <begin position="70"/>
        <end position="207"/>
    </location>
</feature>
<dbReference type="InterPro" id="IPR058625">
    <property type="entry name" value="MdtA-like_BSH"/>
</dbReference>
<dbReference type="Proteomes" id="UP000199306">
    <property type="component" value="Unassembled WGS sequence"/>
</dbReference>
<evidence type="ECO:0000259" key="3">
    <source>
        <dbReference type="Pfam" id="PF25876"/>
    </source>
</evidence>
<dbReference type="PANTHER" id="PTHR30158">
    <property type="entry name" value="ACRA/E-RELATED COMPONENT OF DRUG EFFLUX TRANSPORTER"/>
    <property type="match status" value="1"/>
</dbReference>
<dbReference type="STRING" id="1079859.SAMN04515674_105105"/>
<name>A0A1I5SML4_9BACT</name>
<comment type="similarity">
    <text evidence="1">Belongs to the membrane fusion protein (MFP) (TC 8.A.1) family.</text>
</comment>
<dbReference type="GO" id="GO:0005886">
    <property type="term" value="C:plasma membrane"/>
    <property type="evidence" value="ECO:0007669"/>
    <property type="project" value="TreeGrafter"/>
</dbReference>
<keyword evidence="7" id="KW-1185">Reference proteome</keyword>
<evidence type="ECO:0000313" key="7">
    <source>
        <dbReference type="Proteomes" id="UP000199306"/>
    </source>
</evidence>
<evidence type="ECO:0000259" key="5">
    <source>
        <dbReference type="Pfam" id="PF25944"/>
    </source>
</evidence>
<sequence>MTKQLTTCLKISCAILMVAATTVLTSCGSESNQQINQEMPPQATDFIELNSGSTAVKTTYPGTIEGSINVDIKAQVTGYLEAIYVKEGDYVQKGQSLFKIKSEVFNEQVNNSSAALKAALAAQANAKLELEKIKPLVEGKVVSEMQLKTAQSGYEASSAQVAQAKASLSSSQINAGFALIKAPVSGYIGRIPNRIGNLVTPGDTAPLTSLSEINNVFVYFSMSEADFVAFKKADKADKTVAGKVELVMADGSVYGHKGNLEAASGNIDRATGSMTMKAVFPNPDKLLRSGGAGRVVIHQTLNGVLSLPMGSVKDIQDKFFVFRLADSNKVAMTPIEIAGSSGNHYLVKSGVQSGNKIAVNRIDVLNDGMQVEPKMISSNSLSK</sequence>
<dbReference type="NCBIfam" id="TIGR01730">
    <property type="entry name" value="RND_mfp"/>
    <property type="match status" value="1"/>
</dbReference>
<evidence type="ECO:0000313" key="6">
    <source>
        <dbReference type="EMBL" id="SFP71982.1"/>
    </source>
</evidence>
<feature type="chain" id="PRO_5011453660" evidence="2">
    <location>
        <begin position="20"/>
        <end position="383"/>
    </location>
</feature>
<dbReference type="InterPro" id="IPR058624">
    <property type="entry name" value="MdtA-like_HH"/>
</dbReference>
<dbReference type="Gene3D" id="2.40.420.20">
    <property type="match status" value="1"/>
</dbReference>
<dbReference type="GO" id="GO:0046677">
    <property type="term" value="P:response to antibiotic"/>
    <property type="evidence" value="ECO:0007669"/>
    <property type="project" value="TreeGrafter"/>
</dbReference>
<dbReference type="Gene3D" id="1.10.287.470">
    <property type="entry name" value="Helix hairpin bin"/>
    <property type="match status" value="1"/>
</dbReference>
<evidence type="ECO:0000259" key="4">
    <source>
        <dbReference type="Pfam" id="PF25917"/>
    </source>
</evidence>
<dbReference type="GO" id="GO:0030313">
    <property type="term" value="C:cell envelope"/>
    <property type="evidence" value="ECO:0007669"/>
    <property type="project" value="UniProtKB-SubCell"/>
</dbReference>
<dbReference type="AlphaFoldDB" id="A0A1I5SML4"/>
<dbReference type="Pfam" id="PF25944">
    <property type="entry name" value="Beta-barrel_RND"/>
    <property type="match status" value="1"/>
</dbReference>
<evidence type="ECO:0000256" key="2">
    <source>
        <dbReference type="SAM" id="SignalP"/>
    </source>
</evidence>
<dbReference type="EMBL" id="FOXH01000005">
    <property type="protein sequence ID" value="SFP71982.1"/>
    <property type="molecule type" value="Genomic_DNA"/>
</dbReference>
<organism evidence="6 7">
    <name type="scientific">Pseudarcicella hirudinis</name>
    <dbReference type="NCBI Taxonomy" id="1079859"/>
    <lineage>
        <taxon>Bacteria</taxon>
        <taxon>Pseudomonadati</taxon>
        <taxon>Bacteroidota</taxon>
        <taxon>Cytophagia</taxon>
        <taxon>Cytophagales</taxon>
        <taxon>Flectobacillaceae</taxon>
        <taxon>Pseudarcicella</taxon>
    </lineage>
</organism>
<feature type="domain" description="Multidrug resistance protein MdtA-like beta-barrel" evidence="5">
    <location>
        <begin position="216"/>
        <end position="297"/>
    </location>
</feature>
<dbReference type="PANTHER" id="PTHR30158:SF23">
    <property type="entry name" value="MULTIDRUG RESISTANCE PROTEIN MEXA"/>
    <property type="match status" value="1"/>
</dbReference>
<evidence type="ECO:0000256" key="1">
    <source>
        <dbReference type="ARBA" id="ARBA00009477"/>
    </source>
</evidence>
<dbReference type="InterPro" id="IPR006143">
    <property type="entry name" value="RND_pump_MFP"/>
</dbReference>
<dbReference type="OrthoDB" id="9801814at2"/>
<dbReference type="GO" id="GO:0022857">
    <property type="term" value="F:transmembrane transporter activity"/>
    <property type="evidence" value="ECO:0007669"/>
    <property type="project" value="InterPro"/>
</dbReference>
<dbReference type="SUPFAM" id="SSF111369">
    <property type="entry name" value="HlyD-like secretion proteins"/>
    <property type="match status" value="1"/>
</dbReference>
<reference evidence="6 7" key="1">
    <citation type="submission" date="2016-10" db="EMBL/GenBank/DDBJ databases">
        <authorList>
            <person name="de Groot N.N."/>
        </authorList>
    </citation>
    <scope>NUCLEOTIDE SEQUENCE [LARGE SCALE GENOMIC DNA]</scope>
    <source>
        <strain evidence="7">E92,LMG 26720,CCM 7988</strain>
    </source>
</reference>
<protein>
    <submittedName>
        <fullName evidence="6">Membrane fusion protein, multidrug efflux system</fullName>
    </submittedName>
</protein>
<dbReference type="Pfam" id="PF25917">
    <property type="entry name" value="BSH_RND"/>
    <property type="match status" value="1"/>
</dbReference>
<dbReference type="RefSeq" id="WP_092016507.1">
    <property type="nucleotide sequence ID" value="NZ_FOXH01000005.1"/>
</dbReference>
<proteinExistence type="inferred from homology"/>
<keyword evidence="2" id="KW-0732">Signal</keyword>
<dbReference type="Gene3D" id="2.40.30.170">
    <property type="match status" value="1"/>
</dbReference>
<dbReference type="Pfam" id="PF25876">
    <property type="entry name" value="HH_MFP_RND"/>
    <property type="match status" value="1"/>
</dbReference>
<accession>A0A1I5SML4</accession>
<dbReference type="Gene3D" id="2.40.50.100">
    <property type="match status" value="1"/>
</dbReference>
<dbReference type="PROSITE" id="PS51257">
    <property type="entry name" value="PROKAR_LIPOPROTEIN"/>
    <property type="match status" value="1"/>
</dbReference>